<keyword evidence="3" id="KW-1015">Disulfide bond</keyword>
<keyword evidence="1" id="KW-0245">EGF-like domain</keyword>
<organism evidence="6 7">
    <name type="scientific">Goodea atripinnis</name>
    <dbReference type="NCBI Taxonomy" id="208336"/>
    <lineage>
        <taxon>Eukaryota</taxon>
        <taxon>Metazoa</taxon>
        <taxon>Chordata</taxon>
        <taxon>Craniata</taxon>
        <taxon>Vertebrata</taxon>
        <taxon>Euteleostomi</taxon>
        <taxon>Actinopterygii</taxon>
        <taxon>Neopterygii</taxon>
        <taxon>Teleostei</taxon>
        <taxon>Neoteleostei</taxon>
        <taxon>Acanthomorphata</taxon>
        <taxon>Ovalentaria</taxon>
        <taxon>Atherinomorphae</taxon>
        <taxon>Cyprinodontiformes</taxon>
        <taxon>Goodeidae</taxon>
        <taxon>Goodea</taxon>
    </lineage>
</organism>
<dbReference type="PANTHER" id="PTHR11219:SF9">
    <property type="entry name" value="TENEURIN-4"/>
    <property type="match status" value="1"/>
</dbReference>
<keyword evidence="7" id="KW-1185">Reference proteome</keyword>
<dbReference type="EMBL" id="JAHRIO010041245">
    <property type="protein sequence ID" value="MEQ2171999.1"/>
    <property type="molecule type" value="Genomic_DNA"/>
</dbReference>
<dbReference type="Pfam" id="PF23106">
    <property type="entry name" value="EGF_Teneurin"/>
    <property type="match status" value="2"/>
</dbReference>
<accession>A0ABV0NKR9</accession>
<dbReference type="InterPro" id="IPR051216">
    <property type="entry name" value="Teneurin"/>
</dbReference>
<feature type="domain" description="EGF-like" evidence="4">
    <location>
        <begin position="90"/>
        <end position="101"/>
    </location>
</feature>
<dbReference type="Gene3D" id="2.10.25.10">
    <property type="entry name" value="Laminin"/>
    <property type="match status" value="2"/>
</dbReference>
<evidence type="ECO:0000256" key="1">
    <source>
        <dbReference type="ARBA" id="ARBA00022536"/>
    </source>
</evidence>
<feature type="domain" description="EGF-like" evidence="4 5">
    <location>
        <begin position="55"/>
        <end position="66"/>
    </location>
</feature>
<evidence type="ECO:0000256" key="3">
    <source>
        <dbReference type="ARBA" id="ARBA00023157"/>
    </source>
</evidence>
<protein>
    <recommendedName>
        <fullName evidence="4 5">EGF-like domain-containing protein</fullName>
    </recommendedName>
</protein>
<proteinExistence type="predicted"/>
<name>A0ABV0NKR9_9TELE</name>
<dbReference type="PANTHER" id="PTHR11219">
    <property type="entry name" value="TENEURIN AND N-ACETYLGLUCOSAMINE-1-PHOSPHODIESTER ALPHA-N-ACETYLGLUCOSAMINIDASE"/>
    <property type="match status" value="1"/>
</dbReference>
<dbReference type="PROSITE" id="PS01186">
    <property type="entry name" value="EGF_2"/>
    <property type="match status" value="1"/>
</dbReference>
<reference evidence="6 7" key="1">
    <citation type="submission" date="2021-06" db="EMBL/GenBank/DDBJ databases">
        <authorList>
            <person name="Palmer J.M."/>
        </authorList>
    </citation>
    <scope>NUCLEOTIDE SEQUENCE [LARGE SCALE GENOMIC DNA]</scope>
    <source>
        <strain evidence="6 7">GA_2019</strain>
        <tissue evidence="6">Muscle</tissue>
    </source>
</reference>
<dbReference type="SUPFAM" id="SSF57196">
    <property type="entry name" value="EGF/Laminin"/>
    <property type="match status" value="1"/>
</dbReference>
<feature type="non-terminal residue" evidence="6">
    <location>
        <position position="120"/>
    </location>
</feature>
<keyword evidence="2" id="KW-0677">Repeat</keyword>
<dbReference type="InterPro" id="IPR000742">
    <property type="entry name" value="EGF"/>
</dbReference>
<evidence type="ECO:0000256" key="2">
    <source>
        <dbReference type="ARBA" id="ARBA00022737"/>
    </source>
</evidence>
<comment type="caution">
    <text evidence="6">The sequence shown here is derived from an EMBL/GenBank/DDBJ whole genome shotgun (WGS) entry which is preliminary data.</text>
</comment>
<sequence>MSFCSGSNKDAWMPMKRGEQQVTAVSNIPPFVKTLLVDCLDPTCSGRGVCVQGECHCFIGWGGPGCESPRASCMDQCSGHGAFLADTGTCSCDPNWTGHDCSTGKYFHNELKRWQDFLFR</sequence>
<evidence type="ECO:0000259" key="4">
    <source>
        <dbReference type="PROSITE" id="PS00022"/>
    </source>
</evidence>
<evidence type="ECO:0000313" key="7">
    <source>
        <dbReference type="Proteomes" id="UP001476798"/>
    </source>
</evidence>
<evidence type="ECO:0000259" key="5">
    <source>
        <dbReference type="PROSITE" id="PS01186"/>
    </source>
</evidence>
<gene>
    <name evidence="6" type="ORF">GOODEAATRI_016398</name>
</gene>
<evidence type="ECO:0000313" key="6">
    <source>
        <dbReference type="EMBL" id="MEQ2171999.1"/>
    </source>
</evidence>
<dbReference type="PROSITE" id="PS00022">
    <property type="entry name" value="EGF_1"/>
    <property type="match status" value="2"/>
</dbReference>
<dbReference type="Proteomes" id="UP001476798">
    <property type="component" value="Unassembled WGS sequence"/>
</dbReference>